<dbReference type="GO" id="GO:0005198">
    <property type="term" value="F:structural molecule activity"/>
    <property type="evidence" value="ECO:0007669"/>
    <property type="project" value="InterPro"/>
</dbReference>
<dbReference type="EMBL" id="CP028918">
    <property type="protein sequence ID" value="AWB49661.1"/>
    <property type="molecule type" value="Genomic_DNA"/>
</dbReference>
<dbReference type="Pfam" id="PF00700">
    <property type="entry name" value="Flagellin_C"/>
    <property type="match status" value="1"/>
</dbReference>
<comment type="function">
    <text evidence="3">Flagellin is the subunit protein which polymerizes to form the filaments of bacterial flagella.</text>
</comment>
<dbReference type="Pfam" id="PF00669">
    <property type="entry name" value="Flagellin_N"/>
    <property type="match status" value="1"/>
</dbReference>
<evidence type="ECO:0000256" key="3">
    <source>
        <dbReference type="RuleBase" id="RU362073"/>
    </source>
</evidence>
<evidence type="ECO:0000256" key="2">
    <source>
        <dbReference type="ARBA" id="ARBA00023143"/>
    </source>
</evidence>
<feature type="domain" description="Flagellin N-terminal" evidence="5">
    <location>
        <begin position="15"/>
        <end position="140"/>
    </location>
</feature>
<dbReference type="PANTHER" id="PTHR42792">
    <property type="entry name" value="FLAGELLIN"/>
    <property type="match status" value="1"/>
</dbReference>
<dbReference type="Gene3D" id="1.20.1330.10">
    <property type="entry name" value="f41 fragment of flagellin, N-terminal domain"/>
    <property type="match status" value="1"/>
</dbReference>
<gene>
    <name evidence="7" type="ORF">HYN69_15170</name>
</gene>
<dbReference type="AlphaFoldDB" id="A0A2S0UPE3"/>
<evidence type="ECO:0000259" key="5">
    <source>
        <dbReference type="Pfam" id="PF00669"/>
    </source>
</evidence>
<dbReference type="Proteomes" id="UP000244496">
    <property type="component" value="Chromosome"/>
</dbReference>
<evidence type="ECO:0000259" key="6">
    <source>
        <dbReference type="Pfam" id="PF00700"/>
    </source>
</evidence>
<keyword evidence="2 3" id="KW-0975">Bacterial flagellum</keyword>
<dbReference type="RefSeq" id="WP_108436478.1">
    <property type="nucleotide sequence ID" value="NZ_CP028918.1"/>
</dbReference>
<evidence type="ECO:0000313" key="7">
    <source>
        <dbReference type="EMBL" id="AWB49661.1"/>
    </source>
</evidence>
<evidence type="ECO:0000256" key="1">
    <source>
        <dbReference type="ARBA" id="ARBA00005709"/>
    </source>
</evidence>
<feature type="region of interest" description="Disordered" evidence="4">
    <location>
        <begin position="297"/>
        <end position="324"/>
    </location>
</feature>
<dbReference type="SUPFAM" id="SSF64518">
    <property type="entry name" value="Phase 1 flagellin"/>
    <property type="match status" value="1"/>
</dbReference>
<dbReference type="InterPro" id="IPR001492">
    <property type="entry name" value="Flagellin"/>
</dbReference>
<reference evidence="7 8" key="1">
    <citation type="submission" date="2018-04" db="EMBL/GenBank/DDBJ databases">
        <title>Genome sequencing of Gemmobacter.</title>
        <authorList>
            <person name="Yi H."/>
            <person name="Baek M.-G."/>
        </authorList>
    </citation>
    <scope>NUCLEOTIDE SEQUENCE [LARGE SCALE GENOMIC DNA]</scope>
    <source>
        <strain evidence="7 8">HYN0069</strain>
    </source>
</reference>
<keyword evidence="3" id="KW-0964">Secreted</keyword>
<keyword evidence="7" id="KW-0969">Cilium</keyword>
<keyword evidence="8" id="KW-1185">Reference proteome</keyword>
<dbReference type="InterPro" id="IPR046358">
    <property type="entry name" value="Flagellin_C"/>
</dbReference>
<protein>
    <recommendedName>
        <fullName evidence="3">Flagellin</fullName>
    </recommendedName>
</protein>
<comment type="subcellular location">
    <subcellularLocation>
        <location evidence="3">Secreted</location>
    </subcellularLocation>
    <subcellularLocation>
        <location evidence="3">Bacterial flagellum</location>
    </subcellularLocation>
</comment>
<comment type="similarity">
    <text evidence="1 3">Belongs to the bacterial flagellin family.</text>
</comment>
<keyword evidence="7" id="KW-0966">Cell projection</keyword>
<evidence type="ECO:0000256" key="4">
    <source>
        <dbReference type="SAM" id="MobiDB-lite"/>
    </source>
</evidence>
<dbReference type="KEGG" id="geh:HYN69_15170"/>
<proteinExistence type="inferred from homology"/>
<dbReference type="OrthoDB" id="7835373at2"/>
<evidence type="ECO:0000313" key="8">
    <source>
        <dbReference type="Proteomes" id="UP000244496"/>
    </source>
</evidence>
<sequence>MTASIGNALFGRIALESFNRLSGDISDLQARISSGKNDPRPSVDPMRAAKLSAVTEQRGAIDRFKHNAELAADRLSHADLAMTEVQKITTSYQQIALRAASDTMTEEGIAGLRAEALSLRSALVSVGNTRDTMGLPIFAGFGSEQPFVDGPNGVSYIGDGGRPTLRLNETSTLATGLNGAEVFGSVRSQGQSRNIFDMVDDLISTLSLPLRPSRPSHVVKDTALFTPSAGRTPETLSFTLTGPDGSAKVSAELVKGAAGPLLDAVNAQSVATGITATLAPDGESLILSSRADIRMSDLSSTRPGRTPLGTLAPSDASGDVKGGMQSLRDTRLSADRMVGAFNDAVSHMASEHAEVGSLAALADSHAAVLTDRRLRIDQAVAGLEDLDVAAAITKLQSLLLTEQAAQQSFVKISGTSLFDYLR</sequence>
<accession>A0A2S0UPE3</accession>
<dbReference type="GO" id="GO:0005576">
    <property type="term" value="C:extracellular region"/>
    <property type="evidence" value="ECO:0007669"/>
    <property type="project" value="UniProtKB-SubCell"/>
</dbReference>
<organism evidence="7 8">
    <name type="scientific">Paragemmobacter aquarius</name>
    <dbReference type="NCBI Taxonomy" id="2169400"/>
    <lineage>
        <taxon>Bacteria</taxon>
        <taxon>Pseudomonadati</taxon>
        <taxon>Pseudomonadota</taxon>
        <taxon>Alphaproteobacteria</taxon>
        <taxon>Rhodobacterales</taxon>
        <taxon>Paracoccaceae</taxon>
        <taxon>Paragemmobacter</taxon>
    </lineage>
</organism>
<keyword evidence="7" id="KW-0282">Flagellum</keyword>
<dbReference type="InterPro" id="IPR001029">
    <property type="entry name" value="Flagellin_N"/>
</dbReference>
<dbReference type="PANTHER" id="PTHR42792:SF1">
    <property type="entry name" value="FLAGELLAR HOOK-ASSOCIATED PROTEIN 3"/>
    <property type="match status" value="1"/>
</dbReference>
<dbReference type="GO" id="GO:0009288">
    <property type="term" value="C:bacterial-type flagellum"/>
    <property type="evidence" value="ECO:0007669"/>
    <property type="project" value="UniProtKB-SubCell"/>
</dbReference>
<feature type="domain" description="Flagellin C-terminal" evidence="6">
    <location>
        <begin position="340"/>
        <end position="421"/>
    </location>
</feature>
<name>A0A2S0UPE3_9RHOB</name>